<dbReference type="InterPro" id="IPR025326">
    <property type="entry name" value="DUF4232"/>
</dbReference>
<accession>A0ABQ3AFU0</accession>
<evidence type="ECO:0000259" key="2">
    <source>
        <dbReference type="Pfam" id="PF14016"/>
    </source>
</evidence>
<reference evidence="4" key="1">
    <citation type="journal article" date="2019" name="Int. J. Syst. Evol. Microbiol.">
        <title>The Global Catalogue of Microorganisms (GCM) 10K type strain sequencing project: providing services to taxonomists for standard genome sequencing and annotation.</title>
        <authorList>
            <consortium name="The Broad Institute Genomics Platform"/>
            <consortium name="The Broad Institute Genome Sequencing Center for Infectious Disease"/>
            <person name="Wu L."/>
            <person name="Ma J."/>
        </authorList>
    </citation>
    <scope>NUCLEOTIDE SEQUENCE [LARGE SCALE GENOMIC DNA]</scope>
    <source>
        <strain evidence="4">JCM 4594</strain>
    </source>
</reference>
<name>A0ABQ3AFU0_9ACTN</name>
<protein>
    <recommendedName>
        <fullName evidence="2">DUF4232 domain-containing protein</fullName>
    </recommendedName>
</protein>
<dbReference type="Proteomes" id="UP000600946">
    <property type="component" value="Unassembled WGS sequence"/>
</dbReference>
<evidence type="ECO:0000313" key="3">
    <source>
        <dbReference type="EMBL" id="GGY51544.1"/>
    </source>
</evidence>
<comment type="caution">
    <text evidence="3">The sequence shown here is derived from an EMBL/GenBank/DDBJ whole genome shotgun (WGS) entry which is preliminary data.</text>
</comment>
<sequence length="271" mass="26179">MHRERGAMRGGRGSTAVGGLVAVVLLGALTGCTDRVPAAAPATSVKSVAHGSPAPGAATPRERPIPSGSASGTGVPGQSASPGAGAGAGSVSPSGSAPASPTPRAPGPGTPTGPVDDGGEDARIFCSPTALSFAFRVVDPPGKAGPRHGPDARTGADAVLVARNTSGHTCVLHGTPTLTVLDGSGRGAPLVSTPAQPFAKPFALHPGANGVARVHYSARRGCPATGTAVRVTLPGSDAAITVPVLDGHGRPAALALCGPAPRTGPFKPGFG</sequence>
<dbReference type="PROSITE" id="PS51257">
    <property type="entry name" value="PROKAR_LIPOPROTEIN"/>
    <property type="match status" value="1"/>
</dbReference>
<dbReference type="RefSeq" id="WP_190028402.1">
    <property type="nucleotide sequence ID" value="NZ_BMUU01000009.1"/>
</dbReference>
<feature type="compositionally biased region" description="Low complexity" evidence="1">
    <location>
        <begin position="76"/>
        <end position="99"/>
    </location>
</feature>
<evidence type="ECO:0000256" key="1">
    <source>
        <dbReference type="SAM" id="MobiDB-lite"/>
    </source>
</evidence>
<proteinExistence type="predicted"/>
<organism evidence="3 4">
    <name type="scientific">Streptomyces xanthochromogenes</name>
    <dbReference type="NCBI Taxonomy" id="67384"/>
    <lineage>
        <taxon>Bacteria</taxon>
        <taxon>Bacillati</taxon>
        <taxon>Actinomycetota</taxon>
        <taxon>Actinomycetes</taxon>
        <taxon>Kitasatosporales</taxon>
        <taxon>Streptomycetaceae</taxon>
        <taxon>Streptomyces</taxon>
    </lineage>
</organism>
<gene>
    <name evidence="3" type="ORF">GCM10010326_52490</name>
</gene>
<dbReference type="Pfam" id="PF14016">
    <property type="entry name" value="DUF4232"/>
    <property type="match status" value="1"/>
</dbReference>
<feature type="region of interest" description="Disordered" evidence="1">
    <location>
        <begin position="41"/>
        <end position="123"/>
    </location>
</feature>
<dbReference type="EMBL" id="BMUU01000009">
    <property type="protein sequence ID" value="GGY51544.1"/>
    <property type="molecule type" value="Genomic_DNA"/>
</dbReference>
<feature type="compositionally biased region" description="Pro residues" evidence="1">
    <location>
        <begin position="100"/>
        <end position="111"/>
    </location>
</feature>
<feature type="domain" description="DUF4232" evidence="2">
    <location>
        <begin position="153"/>
        <end position="265"/>
    </location>
</feature>
<keyword evidence="4" id="KW-1185">Reference proteome</keyword>
<dbReference type="GeneID" id="96293174"/>
<evidence type="ECO:0000313" key="4">
    <source>
        <dbReference type="Proteomes" id="UP000600946"/>
    </source>
</evidence>